<name>A0ABR5BUT7_9TREE</name>
<accession>A0ABR5BUT7</accession>
<dbReference type="EMBL" id="KN848684">
    <property type="protein sequence ID" value="KIR79407.1"/>
    <property type="molecule type" value="Genomic_DNA"/>
</dbReference>
<proteinExistence type="predicted"/>
<keyword evidence="2" id="KW-1185">Reference proteome</keyword>
<evidence type="ECO:0000313" key="2">
    <source>
        <dbReference type="Proteomes" id="UP000054272"/>
    </source>
</evidence>
<gene>
    <name evidence="1" type="ORF">I306_03526</name>
</gene>
<sequence>MESPSTSSHEIGRLPGLRISTCHIAQHWHFGSQALGGQRMEWLSSIIWTCPWHLTESAYHRIDGWHFEEAHKLEDAILSFH</sequence>
<organism evidence="1 2">
    <name type="scientific">Cryptococcus gattii EJB2</name>
    <dbReference type="NCBI Taxonomy" id="1296103"/>
    <lineage>
        <taxon>Eukaryota</taxon>
        <taxon>Fungi</taxon>
        <taxon>Dikarya</taxon>
        <taxon>Basidiomycota</taxon>
        <taxon>Agaricomycotina</taxon>
        <taxon>Tremellomycetes</taxon>
        <taxon>Tremellales</taxon>
        <taxon>Cryptococcaceae</taxon>
        <taxon>Cryptococcus</taxon>
        <taxon>Cryptococcus gattii species complex</taxon>
    </lineage>
</organism>
<protein>
    <submittedName>
        <fullName evidence="1">Uncharacterized protein</fullName>
    </submittedName>
</protein>
<dbReference type="Proteomes" id="UP000054272">
    <property type="component" value="Unassembled WGS sequence"/>
</dbReference>
<evidence type="ECO:0000313" key="1">
    <source>
        <dbReference type="EMBL" id="KIR79407.1"/>
    </source>
</evidence>
<reference evidence="1 2" key="1">
    <citation type="submission" date="2015-01" db="EMBL/GenBank/DDBJ databases">
        <title>The Genome Sequence of Cryptococcus gattii EJB2.</title>
        <authorList>
            <consortium name="The Broad Institute Genomics Platform"/>
            <person name="Cuomo C."/>
            <person name="Litvintseva A."/>
            <person name="Chen Y."/>
            <person name="Heitman J."/>
            <person name="Sun S."/>
            <person name="Springer D."/>
            <person name="Dromer F."/>
            <person name="Young S."/>
            <person name="Zeng Q."/>
            <person name="Gargeya S."/>
            <person name="Abouelleil A."/>
            <person name="Alvarado L."/>
            <person name="Chapman S.B."/>
            <person name="Gainer-Dewar J."/>
            <person name="Goldberg J."/>
            <person name="Griggs A."/>
            <person name="Gujja S."/>
            <person name="Hansen M."/>
            <person name="Howarth C."/>
            <person name="Imamovic A."/>
            <person name="Larimer J."/>
            <person name="Murphy C."/>
            <person name="Naylor J."/>
            <person name="Pearson M."/>
            <person name="Priest M."/>
            <person name="Roberts A."/>
            <person name="Saif S."/>
            <person name="Shea T."/>
            <person name="Sykes S."/>
            <person name="Wortman J."/>
            <person name="Nusbaum C."/>
            <person name="Birren B."/>
        </authorList>
    </citation>
    <scope>NUCLEOTIDE SEQUENCE [LARGE SCALE GENOMIC DNA]</scope>
    <source>
        <strain evidence="1 2">EJB2</strain>
    </source>
</reference>